<sequence>MGDFPLPIRTSADKPYDEAWPRELSRRARSGELLRIRHGCYVDAQDWRLLEDEERYRGMLAAMVRTARRTPLFGAETAGVLWGFPRPDLPSDVQMIVPVGSGRRSSNGVRRITRDPYLSTPVALDHGMQVTDKVQTAVDLALIYDFPWAVAVMDRLLNTKPLPVENRRRPVGKAEVEECVALLPSGAKRRKARRVLQFSDGRAMYPGESLSRVHIAELGFPEPDLQYSVMDEMGLAAVVDFWWKDYALVGEFDGRGKYQKPEYMNGRTASQVVIDEKNRENRVRATGKNVVRWEWREATGPQLLARELTRAGLPRSSRRPSEVGRGGRE</sequence>
<feature type="compositionally biased region" description="Basic and acidic residues" evidence="1">
    <location>
        <begin position="319"/>
        <end position="329"/>
    </location>
</feature>
<evidence type="ECO:0000313" key="3">
    <source>
        <dbReference type="Proteomes" id="UP000199258"/>
    </source>
</evidence>
<protein>
    <submittedName>
        <fullName evidence="2">Transcriptional regulator, AbiEi antitoxin, Type IV TA system</fullName>
    </submittedName>
</protein>
<keyword evidence="3" id="KW-1185">Reference proteome</keyword>
<dbReference type="STRING" id="335973.SAMN04488693_11448"/>
<proteinExistence type="predicted"/>
<dbReference type="AlphaFoldDB" id="A0A1G8LM85"/>
<evidence type="ECO:0000313" key="2">
    <source>
        <dbReference type="EMBL" id="SDI56812.1"/>
    </source>
</evidence>
<dbReference type="EMBL" id="FNDT01000014">
    <property type="protein sequence ID" value="SDI56812.1"/>
    <property type="molecule type" value="Genomic_DNA"/>
</dbReference>
<accession>A0A1G8LM85</accession>
<gene>
    <name evidence="2" type="ORF">SAMN04488693_11448</name>
</gene>
<feature type="region of interest" description="Disordered" evidence="1">
    <location>
        <begin position="306"/>
        <end position="329"/>
    </location>
</feature>
<dbReference type="RefSeq" id="WP_139186270.1">
    <property type="nucleotide sequence ID" value="NZ_FNDT01000014.1"/>
</dbReference>
<organism evidence="2 3">
    <name type="scientific">Arthrobacter subterraneus</name>
    <dbReference type="NCBI Taxonomy" id="335973"/>
    <lineage>
        <taxon>Bacteria</taxon>
        <taxon>Bacillati</taxon>
        <taxon>Actinomycetota</taxon>
        <taxon>Actinomycetes</taxon>
        <taxon>Micrococcales</taxon>
        <taxon>Micrococcaceae</taxon>
        <taxon>Arthrobacter</taxon>
    </lineage>
</organism>
<reference evidence="2 3" key="1">
    <citation type="submission" date="2016-10" db="EMBL/GenBank/DDBJ databases">
        <authorList>
            <person name="de Groot N.N."/>
        </authorList>
    </citation>
    <scope>NUCLEOTIDE SEQUENCE [LARGE SCALE GENOMIC DNA]</scope>
    <source>
        <strain evidence="2 3">NP_1H</strain>
    </source>
</reference>
<dbReference type="OrthoDB" id="5517693at2"/>
<dbReference type="Proteomes" id="UP000199258">
    <property type="component" value="Unassembled WGS sequence"/>
</dbReference>
<name>A0A1G8LM85_9MICC</name>
<evidence type="ECO:0000256" key="1">
    <source>
        <dbReference type="SAM" id="MobiDB-lite"/>
    </source>
</evidence>